<accession>A0AAE0U4V5</accession>
<reference evidence="2" key="2">
    <citation type="submission" date="2023-06" db="EMBL/GenBank/DDBJ databases">
        <authorList>
            <consortium name="Lawrence Berkeley National Laboratory"/>
            <person name="Haridas S."/>
            <person name="Hensen N."/>
            <person name="Bonometti L."/>
            <person name="Westerberg I."/>
            <person name="Brannstrom I.O."/>
            <person name="Guillou S."/>
            <person name="Cros-Aarteil S."/>
            <person name="Calhoun S."/>
            <person name="Kuo A."/>
            <person name="Mondo S."/>
            <person name="Pangilinan J."/>
            <person name="Riley R."/>
            <person name="LaButti K."/>
            <person name="Andreopoulos B."/>
            <person name="Lipzen A."/>
            <person name="Chen C."/>
            <person name="Yanf M."/>
            <person name="Daum C."/>
            <person name="Ng V."/>
            <person name="Clum A."/>
            <person name="Steindorff A."/>
            <person name="Ohm R."/>
            <person name="Martin F."/>
            <person name="Silar P."/>
            <person name="Natvig D."/>
            <person name="Lalanne C."/>
            <person name="Gautier V."/>
            <person name="Ament-velasquez S.L."/>
            <person name="Kruys A."/>
            <person name="Hutchinson M.I."/>
            <person name="Powell A.J."/>
            <person name="Barry K."/>
            <person name="Miller A.N."/>
            <person name="Grigoriev I.V."/>
            <person name="Debuchy R."/>
            <person name="Gladieux P."/>
            <person name="Thoren M.H."/>
            <person name="Johannesson H."/>
        </authorList>
    </citation>
    <scope>NUCLEOTIDE SEQUENCE</scope>
    <source>
        <strain evidence="2">CBS 232.78</strain>
    </source>
</reference>
<sequence>MPLPVAAKAGIIVVSVAVAAAIAIYESPEVRRAADDIRRRIAIALHSLGDNVDPNRRDPLFNRPEDADGFYASRRQEPEVDGDEESRKRQREELMYWNSRRLEMQEKARSERPSPPIRGSTFDDFLHEDKNATERGTLVYNTGADFRGPAAEEGLVRRRIEGVRGLNASMIANPFSDEHGIDFDEHPGMELNEKHPLSPCHDEVMSDIYDATPLNPRSPVAVARTLSPQSKPVVPEVLFDFDSDSQPPKSESATVDQTLPSSNASQSERSETLDRELGDDEYMTAGQADRHDAYSSIQAWAQGSHPGFYSPLPVSPQAPLSEADVISRGDLTPTDSMSMAGSGEDVGNDGVSSKGGDYDVMSEFEDGVATPNSWSEVGSVVSEEHA</sequence>
<comment type="caution">
    <text evidence="2">The sequence shown here is derived from an EMBL/GenBank/DDBJ whole genome shotgun (WGS) entry which is preliminary data.</text>
</comment>
<feature type="region of interest" description="Disordered" evidence="1">
    <location>
        <begin position="53"/>
        <end position="90"/>
    </location>
</feature>
<feature type="compositionally biased region" description="Basic and acidic residues" evidence="1">
    <location>
        <begin position="53"/>
        <end position="66"/>
    </location>
</feature>
<reference evidence="2" key="1">
    <citation type="journal article" date="2023" name="Mol. Phylogenet. Evol.">
        <title>Genome-scale phylogeny and comparative genomics of the fungal order Sordariales.</title>
        <authorList>
            <person name="Hensen N."/>
            <person name="Bonometti L."/>
            <person name="Westerberg I."/>
            <person name="Brannstrom I.O."/>
            <person name="Guillou S."/>
            <person name="Cros-Aarteil S."/>
            <person name="Calhoun S."/>
            <person name="Haridas S."/>
            <person name="Kuo A."/>
            <person name="Mondo S."/>
            <person name="Pangilinan J."/>
            <person name="Riley R."/>
            <person name="LaButti K."/>
            <person name="Andreopoulos B."/>
            <person name="Lipzen A."/>
            <person name="Chen C."/>
            <person name="Yan M."/>
            <person name="Daum C."/>
            <person name="Ng V."/>
            <person name="Clum A."/>
            <person name="Steindorff A."/>
            <person name="Ohm R.A."/>
            <person name="Martin F."/>
            <person name="Silar P."/>
            <person name="Natvig D.O."/>
            <person name="Lalanne C."/>
            <person name="Gautier V."/>
            <person name="Ament-Velasquez S.L."/>
            <person name="Kruys A."/>
            <person name="Hutchinson M.I."/>
            <person name="Powell A.J."/>
            <person name="Barry K."/>
            <person name="Miller A.N."/>
            <person name="Grigoriev I.V."/>
            <person name="Debuchy R."/>
            <person name="Gladieux P."/>
            <person name="Hiltunen Thoren M."/>
            <person name="Johannesson H."/>
        </authorList>
    </citation>
    <scope>NUCLEOTIDE SEQUENCE</scope>
    <source>
        <strain evidence="2">CBS 232.78</strain>
    </source>
</reference>
<dbReference type="Proteomes" id="UP001285441">
    <property type="component" value="Unassembled WGS sequence"/>
</dbReference>
<dbReference type="EMBL" id="JAULSW010000002">
    <property type="protein sequence ID" value="KAK3391056.1"/>
    <property type="molecule type" value="Genomic_DNA"/>
</dbReference>
<feature type="region of interest" description="Disordered" evidence="1">
    <location>
        <begin position="328"/>
        <end position="386"/>
    </location>
</feature>
<feature type="compositionally biased region" description="Low complexity" evidence="1">
    <location>
        <begin position="375"/>
        <end position="386"/>
    </location>
</feature>
<proteinExistence type="predicted"/>
<keyword evidence="3" id="KW-1185">Reference proteome</keyword>
<gene>
    <name evidence="2" type="ORF">B0H63DRAFT_467163</name>
</gene>
<feature type="region of interest" description="Disordered" evidence="1">
    <location>
        <begin position="105"/>
        <end position="124"/>
    </location>
</feature>
<dbReference type="AlphaFoldDB" id="A0AAE0U4V5"/>
<evidence type="ECO:0000313" key="2">
    <source>
        <dbReference type="EMBL" id="KAK3391056.1"/>
    </source>
</evidence>
<organism evidence="2 3">
    <name type="scientific">Podospora didyma</name>
    <dbReference type="NCBI Taxonomy" id="330526"/>
    <lineage>
        <taxon>Eukaryota</taxon>
        <taxon>Fungi</taxon>
        <taxon>Dikarya</taxon>
        <taxon>Ascomycota</taxon>
        <taxon>Pezizomycotina</taxon>
        <taxon>Sordariomycetes</taxon>
        <taxon>Sordariomycetidae</taxon>
        <taxon>Sordariales</taxon>
        <taxon>Podosporaceae</taxon>
        <taxon>Podospora</taxon>
    </lineage>
</organism>
<evidence type="ECO:0000313" key="3">
    <source>
        <dbReference type="Proteomes" id="UP001285441"/>
    </source>
</evidence>
<protein>
    <submittedName>
        <fullName evidence="2">Uncharacterized protein</fullName>
    </submittedName>
</protein>
<name>A0AAE0U4V5_9PEZI</name>
<evidence type="ECO:0000256" key="1">
    <source>
        <dbReference type="SAM" id="MobiDB-lite"/>
    </source>
</evidence>
<feature type="compositionally biased region" description="Polar residues" evidence="1">
    <location>
        <begin position="244"/>
        <end position="267"/>
    </location>
</feature>
<feature type="region of interest" description="Disordered" evidence="1">
    <location>
        <begin position="239"/>
        <end position="277"/>
    </location>
</feature>